<dbReference type="InterPro" id="IPR006439">
    <property type="entry name" value="HAD-SF_hydro_IA"/>
</dbReference>
<dbReference type="PANTHER" id="PTHR43316:SF3">
    <property type="entry name" value="HALOACID DEHALOGENASE, TYPE II (AFU_ORTHOLOGUE AFUA_2G07750)-RELATED"/>
    <property type="match status" value="1"/>
</dbReference>
<dbReference type="SUPFAM" id="SSF56784">
    <property type="entry name" value="HAD-like"/>
    <property type="match status" value="1"/>
</dbReference>
<dbReference type="Pfam" id="PF00702">
    <property type="entry name" value="Hydrolase"/>
    <property type="match status" value="1"/>
</dbReference>
<comment type="caution">
    <text evidence="2">The sequence shown here is derived from an EMBL/GenBank/DDBJ whole genome shotgun (WGS) entry which is preliminary data.</text>
</comment>
<dbReference type="InterPro" id="IPR023214">
    <property type="entry name" value="HAD_sf"/>
</dbReference>
<dbReference type="NCBIfam" id="TIGR01493">
    <property type="entry name" value="HAD-SF-IA-v2"/>
    <property type="match status" value="1"/>
</dbReference>
<keyword evidence="3" id="KW-1185">Reference proteome</keyword>
<dbReference type="InterPro" id="IPR036412">
    <property type="entry name" value="HAD-like_sf"/>
</dbReference>
<keyword evidence="1" id="KW-0378">Hydrolase</keyword>
<dbReference type="Gene3D" id="3.40.50.1000">
    <property type="entry name" value="HAD superfamily/HAD-like"/>
    <property type="match status" value="1"/>
</dbReference>
<evidence type="ECO:0000256" key="1">
    <source>
        <dbReference type="ARBA" id="ARBA00022801"/>
    </source>
</evidence>
<dbReference type="Proteomes" id="UP000289437">
    <property type="component" value="Unassembled WGS sequence"/>
</dbReference>
<dbReference type="InterPro" id="IPR051540">
    <property type="entry name" value="S-2-haloacid_dehalogenase"/>
</dbReference>
<proteinExistence type="predicted"/>
<name>A0A4Q0SYU9_9BACT</name>
<reference evidence="2 3" key="1">
    <citation type="submission" date="2018-11" db="EMBL/GenBank/DDBJ databases">
        <authorList>
            <person name="Mardanov A.V."/>
            <person name="Ravin N.V."/>
            <person name="Dedysh S.N."/>
        </authorList>
    </citation>
    <scope>NUCLEOTIDE SEQUENCE [LARGE SCALE GENOMIC DNA]</scope>
    <source>
        <strain evidence="2 3">AF10</strain>
    </source>
</reference>
<protein>
    <submittedName>
        <fullName evidence="2">Haloacid dehalogenase, type II</fullName>
    </submittedName>
</protein>
<dbReference type="AlphaFoldDB" id="A0A4Q0SYU9"/>
<dbReference type="PANTHER" id="PTHR43316">
    <property type="entry name" value="HYDROLASE, HALOACID DELAHOGENASE-RELATED"/>
    <property type="match status" value="1"/>
</dbReference>
<evidence type="ECO:0000313" key="3">
    <source>
        <dbReference type="Proteomes" id="UP000289437"/>
    </source>
</evidence>
<reference evidence="3" key="2">
    <citation type="submission" date="2019-02" db="EMBL/GenBank/DDBJ databases">
        <title>Granulicella sibirica sp. nov., a psychrotolerant acidobacterium isolated from an organic soil layer in forested tundra, West Siberia.</title>
        <authorList>
            <person name="Oshkin I.Y."/>
            <person name="Kulichevskaya I.S."/>
            <person name="Rijpstra W.I.C."/>
            <person name="Sinninghe Damste J.S."/>
            <person name="Rakitin A.L."/>
            <person name="Ravin N.V."/>
            <person name="Dedysh S.N."/>
        </authorList>
    </citation>
    <scope>NUCLEOTIDE SEQUENCE [LARGE SCALE GENOMIC DNA]</scope>
    <source>
        <strain evidence="3">AF10</strain>
    </source>
</reference>
<accession>A0A4Q0SYU9</accession>
<organism evidence="2 3">
    <name type="scientific">Granulicella sibirica</name>
    <dbReference type="NCBI Taxonomy" id="2479048"/>
    <lineage>
        <taxon>Bacteria</taxon>
        <taxon>Pseudomonadati</taxon>
        <taxon>Acidobacteriota</taxon>
        <taxon>Terriglobia</taxon>
        <taxon>Terriglobales</taxon>
        <taxon>Acidobacteriaceae</taxon>
        <taxon>Granulicella</taxon>
    </lineage>
</organism>
<dbReference type="OrthoDB" id="9794086at2"/>
<sequence>MVRTLRERGTRLAILSNTTAAMMHACVKASGLESAFDFQLSTDHVKAFKPDPSAYQMSLDAFHLRKKEIAFAAFGGWDAVGAKAFGHPTYWVNRFNMPSEELGLFADFTSQNLSSLPSFLKST</sequence>
<dbReference type="EMBL" id="RDSM01000005">
    <property type="protein sequence ID" value="RXH54226.1"/>
    <property type="molecule type" value="Genomic_DNA"/>
</dbReference>
<gene>
    <name evidence="2" type="ORF">GRAN_4877</name>
</gene>
<dbReference type="PRINTS" id="PR00413">
    <property type="entry name" value="HADHALOGNASE"/>
</dbReference>
<dbReference type="GO" id="GO:0016787">
    <property type="term" value="F:hydrolase activity"/>
    <property type="evidence" value="ECO:0007669"/>
    <property type="project" value="UniProtKB-KW"/>
</dbReference>
<evidence type="ECO:0000313" key="2">
    <source>
        <dbReference type="EMBL" id="RXH54226.1"/>
    </source>
</evidence>